<feature type="region of interest" description="Disordered" evidence="2">
    <location>
        <begin position="889"/>
        <end position="926"/>
    </location>
</feature>
<evidence type="ECO:0000313" key="5">
    <source>
        <dbReference type="Proteomes" id="UP000244855"/>
    </source>
</evidence>
<feature type="region of interest" description="Disordered" evidence="2">
    <location>
        <begin position="1319"/>
        <end position="1345"/>
    </location>
</feature>
<dbReference type="InterPro" id="IPR013087">
    <property type="entry name" value="Znf_C2H2_type"/>
</dbReference>
<evidence type="ECO:0000256" key="2">
    <source>
        <dbReference type="SAM" id="MobiDB-lite"/>
    </source>
</evidence>
<feature type="domain" description="C2H2-type" evidence="3">
    <location>
        <begin position="1251"/>
        <end position="1276"/>
    </location>
</feature>
<dbReference type="Gene3D" id="3.40.50.300">
    <property type="entry name" value="P-loop containing nucleotide triphosphate hydrolases"/>
    <property type="match status" value="1"/>
</dbReference>
<keyword evidence="5" id="KW-1185">Reference proteome</keyword>
<dbReference type="InterPro" id="IPR056884">
    <property type="entry name" value="NPHP3-like_N"/>
</dbReference>
<evidence type="ECO:0000313" key="4">
    <source>
        <dbReference type="EMBL" id="PVH94735.1"/>
    </source>
</evidence>
<dbReference type="OrthoDB" id="7464126at2759"/>
<evidence type="ECO:0000256" key="1">
    <source>
        <dbReference type="ARBA" id="ARBA00022737"/>
    </source>
</evidence>
<dbReference type="PANTHER" id="PTHR10039:SF14">
    <property type="entry name" value="NACHT DOMAIN-CONTAINING PROTEIN"/>
    <property type="match status" value="1"/>
</dbReference>
<dbReference type="Pfam" id="PF25438">
    <property type="entry name" value="DUF7896"/>
    <property type="match status" value="1"/>
</dbReference>
<dbReference type="EMBL" id="KZ805522">
    <property type="protein sequence ID" value="PVH94735.1"/>
    <property type="molecule type" value="Genomic_DNA"/>
</dbReference>
<protein>
    <recommendedName>
        <fullName evidence="3">C2H2-type domain-containing protein</fullName>
    </recommendedName>
</protein>
<dbReference type="SMART" id="SM00355">
    <property type="entry name" value="ZnF_C2H2"/>
    <property type="match status" value="3"/>
</dbReference>
<keyword evidence="1" id="KW-0677">Repeat</keyword>
<dbReference type="SUPFAM" id="SSF57903">
    <property type="entry name" value="FYVE/PHD zinc finger"/>
    <property type="match status" value="1"/>
</dbReference>
<dbReference type="STRING" id="97972.A0A2V1D9K8"/>
<dbReference type="Gene3D" id="3.30.40.10">
    <property type="entry name" value="Zinc/RING finger domain, C3HC4 (zinc finger)"/>
    <property type="match status" value="1"/>
</dbReference>
<dbReference type="InterPro" id="IPR056125">
    <property type="entry name" value="DUF7708"/>
</dbReference>
<dbReference type="InterPro" id="IPR057218">
    <property type="entry name" value="DUF7896"/>
</dbReference>
<feature type="domain" description="C2H2-type" evidence="3">
    <location>
        <begin position="822"/>
        <end position="849"/>
    </location>
</feature>
<dbReference type="InterPro" id="IPR011011">
    <property type="entry name" value="Znf_FYVE_PHD"/>
</dbReference>
<dbReference type="Pfam" id="PF24809">
    <property type="entry name" value="DUF7708"/>
    <property type="match status" value="1"/>
</dbReference>
<dbReference type="Proteomes" id="UP000244855">
    <property type="component" value="Unassembled WGS sequence"/>
</dbReference>
<gene>
    <name evidence="4" type="ORF">DM02DRAFT_181103</name>
</gene>
<dbReference type="InterPro" id="IPR013083">
    <property type="entry name" value="Znf_RING/FYVE/PHD"/>
</dbReference>
<feature type="compositionally biased region" description="Low complexity" evidence="2">
    <location>
        <begin position="893"/>
        <end position="906"/>
    </location>
</feature>
<proteinExistence type="predicted"/>
<name>A0A2V1D9K8_9PLEO</name>
<organism evidence="4 5">
    <name type="scientific">Periconia macrospinosa</name>
    <dbReference type="NCBI Taxonomy" id="97972"/>
    <lineage>
        <taxon>Eukaryota</taxon>
        <taxon>Fungi</taxon>
        <taxon>Dikarya</taxon>
        <taxon>Ascomycota</taxon>
        <taxon>Pezizomycotina</taxon>
        <taxon>Dothideomycetes</taxon>
        <taxon>Pleosporomycetidae</taxon>
        <taxon>Pleosporales</taxon>
        <taxon>Massarineae</taxon>
        <taxon>Periconiaceae</taxon>
        <taxon>Periconia</taxon>
    </lineage>
</organism>
<feature type="domain" description="C2H2-type" evidence="3">
    <location>
        <begin position="853"/>
        <end position="878"/>
    </location>
</feature>
<feature type="compositionally biased region" description="Polar residues" evidence="2">
    <location>
        <begin position="1335"/>
        <end position="1345"/>
    </location>
</feature>
<sequence>MPRMAPTVSVLARQTMRSAFEDLENTVSPVDLKQMRSVSAIQQVRDTALDIEKQLAARRALRNMRRLAPLFKGLEHYSKAIEILSNGTPFLPWIWSPITLILKVASDHIDAFEQIIKGYSKISDSLRRFEILSDAFRSDATFQYSLAVYYSDILQFHKNAYKFVRRSGWHLLFNTSWGRFQRRFDGILQDLDRHGDLIDREANARNIAEAQRQREESVDKLEQEEKHQTMKQYSSVVSWLKVDDTEQIKVFESIHEEGSKYSGTCAWMTKNGKISSWLKSTPNDRQLWISGNPGTGKSVMLTQLVTFLQASESIVLYHFCRDTHSASTRYENILKSLIQQILRSSGELATYAYHQYVVDRKKATTKNLEQLLENLLLTLSTARKTENVWIIVDSIDDCEPAKQAWLISLLYGLTSQSASQNATICKVLFSSRSLPNQTKKLSKKQVVSLGDELEHVSKAIKLYTSQRLRSLHGRLRQLEMSAEAVEHIEGLVTEKADGMFLYARLVLDYLSTNVFFSAEELEQSINKLPATVEEFYQNILAQMLAHLDSRSVDRVRCVLEWVAFAKRPLNRLELLSALAFSSGRSDISSPAPKYVLDLCSPLIHEKQDTTLAFIHGSVKEFLQSLPTALTINERSALQEHGLATITCLLSGLEVFHENYGEPKRFLRLVKGVHGLHVYSTEHWSDYVLANAPATDGLPSWPVSLLDAACRLATELSRVTGPNVASIHLLDERLKRLDSHSNLQLHVAKSLFARSQKSLEARILLSSENNDNRTARDDFNDGISLLLDAYQKAIEALLDQDSCPGASVEELRFFKSQCRTSAYTCRLRSCPRATIGFDSAQSLHIHETGHVGGYRCSVTGCQYPPFRSLVALRSHTENHHNVTPARKTIRKVSRLSSNEPSKSSLKSFESDLGNNPISLKNGRPGHSRAPDIVLQQAQTLPRTIQVPAPGAQPQQPLNMRSSSSSNALPRVIDNLADAASKPEQHTSNTIVSLQEVQAFGKKFVHHETGVSNEFLHNYFKGVKRQQQKVPNLPAIIPPPPNFKIPEHYQDREFVPKNSGGLQDVASGSRAGSNSLEYGFTSYRPPRSQSANQSPPQAYLGGAILPIPDFDQFQPSNDLVPLSSNAKFLDDGQMPRASSSHPISESFRDLIPFSQELNQQQQHIPAHSLHYPSATPSQPLFSPQFTPFTFDKKEVWSASEGNGIGLVPLENTFNTETPSFETSSVPEPIQFPNPRKEFGYVCVDASTDKLFLAQCKDCLSQKIYFSQRNAVEHLLQEHFRPRPRGDDKCRGIADLDDPPMDHLKTFWVKWVEIDVNDDLESNEDVENVNTGPEADPPSSTWVSSLQTTPLSLPRAANSPALVSTAGPSTNVARMAADDQANTGTHIYYTQSEDVTLLDDSRVDYTAIFRNQPTLPTFPELDNFLGVLKCICGSKSPESPGGFRLHCSRCNTFQHPDCYARLSAECSNIHFCFDCRPSQVAVQIANELNRASTPPDQDILSQIITFLRTILQSMPDNYEKILRVFQSLKESQQDYKEFMDNVRKLAGHQSDMFRQFITVLAKAIRLREVETSSRVCVYCDRSGGRLGSCSSHPGMKWYHTECLLFWTASVTTTSFCTSCVLDILAAGEGFIIKSSNLDADFYRALDYSKPRDLYAEAHTGYIDSTQSDFSLFMEQSNVSIELDDFPGPVETNVFNPVSQ</sequence>
<reference evidence="4 5" key="1">
    <citation type="journal article" date="2018" name="Sci. Rep.">
        <title>Comparative genomics provides insights into the lifestyle and reveals functional heterogeneity of dark septate endophytic fungi.</title>
        <authorList>
            <person name="Knapp D.G."/>
            <person name="Nemeth J.B."/>
            <person name="Barry K."/>
            <person name="Hainaut M."/>
            <person name="Henrissat B."/>
            <person name="Johnson J."/>
            <person name="Kuo A."/>
            <person name="Lim J.H.P."/>
            <person name="Lipzen A."/>
            <person name="Nolan M."/>
            <person name="Ohm R.A."/>
            <person name="Tamas L."/>
            <person name="Grigoriev I.V."/>
            <person name="Spatafora J.W."/>
            <person name="Nagy L.G."/>
            <person name="Kovacs G.M."/>
        </authorList>
    </citation>
    <scope>NUCLEOTIDE SEQUENCE [LARGE SCALE GENOMIC DNA]</scope>
    <source>
        <strain evidence="4 5">DSE2036</strain>
    </source>
</reference>
<evidence type="ECO:0000259" key="3">
    <source>
        <dbReference type="SMART" id="SM00355"/>
    </source>
</evidence>
<dbReference type="Pfam" id="PF24883">
    <property type="entry name" value="NPHP3_N"/>
    <property type="match status" value="1"/>
</dbReference>
<dbReference type="PANTHER" id="PTHR10039">
    <property type="entry name" value="AMELOGENIN"/>
    <property type="match status" value="1"/>
</dbReference>
<accession>A0A2V1D9K8</accession>
<dbReference type="SUPFAM" id="SSF52540">
    <property type="entry name" value="P-loop containing nucleoside triphosphate hydrolases"/>
    <property type="match status" value="1"/>
</dbReference>
<dbReference type="InterPro" id="IPR027417">
    <property type="entry name" value="P-loop_NTPase"/>
</dbReference>